<accession>A0A8J4PVN6</accession>
<evidence type="ECO:0000256" key="3">
    <source>
        <dbReference type="SAM" id="MobiDB-lite"/>
    </source>
</evidence>
<evidence type="ECO:0000256" key="2">
    <source>
        <dbReference type="ARBA" id="ARBA00022723"/>
    </source>
</evidence>
<evidence type="ECO:0000259" key="4">
    <source>
        <dbReference type="Pfam" id="PF13359"/>
    </source>
</evidence>
<dbReference type="InterPro" id="IPR027806">
    <property type="entry name" value="HARBI1_dom"/>
</dbReference>
<evidence type="ECO:0000313" key="5">
    <source>
        <dbReference type="EMBL" id="KAF2075843.1"/>
    </source>
</evidence>
<name>A0A8J4PVN6_9MYCE</name>
<dbReference type="EMBL" id="AJWJ01000083">
    <property type="protein sequence ID" value="KAF2075843.1"/>
    <property type="molecule type" value="Genomic_DNA"/>
</dbReference>
<keyword evidence="2" id="KW-0479">Metal-binding</keyword>
<keyword evidence="6" id="KW-1185">Reference proteome</keyword>
<dbReference type="Proteomes" id="UP000695562">
    <property type="component" value="Unassembled WGS sequence"/>
</dbReference>
<dbReference type="AlphaFoldDB" id="A0A8J4PVN6"/>
<proteinExistence type="predicted"/>
<evidence type="ECO:0000256" key="1">
    <source>
        <dbReference type="ARBA" id="ARBA00001968"/>
    </source>
</evidence>
<feature type="compositionally biased region" description="Low complexity" evidence="3">
    <location>
        <begin position="331"/>
        <end position="350"/>
    </location>
</feature>
<dbReference type="Pfam" id="PF13359">
    <property type="entry name" value="DDE_Tnp_4"/>
    <property type="match status" value="1"/>
</dbReference>
<dbReference type="PANTHER" id="PTHR34500:SF1">
    <property type="entry name" value="DDE TNP4 DOMAIN-CONTAINING PROTEIN"/>
    <property type="match status" value="1"/>
</dbReference>
<comment type="cofactor">
    <cofactor evidence="1">
        <name>a divalent metal cation</name>
        <dbReference type="ChEBI" id="CHEBI:60240"/>
    </cofactor>
</comment>
<protein>
    <recommendedName>
        <fullName evidence="4">DDE Tnp4 domain-containing protein</fullName>
    </recommendedName>
</protein>
<evidence type="ECO:0000313" key="6">
    <source>
        <dbReference type="Proteomes" id="UP000695562"/>
    </source>
</evidence>
<comment type="caution">
    <text evidence="5">The sequence shown here is derived from an EMBL/GenBank/DDBJ whole genome shotgun (WGS) entry which is preliminary data.</text>
</comment>
<reference evidence="5" key="1">
    <citation type="submission" date="2020-01" db="EMBL/GenBank/DDBJ databases">
        <title>Development of genomics and gene disruption for Polysphondylium violaceum indicates a role for the polyketide synthase stlB in stalk morphogenesis.</title>
        <authorList>
            <person name="Narita B."/>
            <person name="Kawabe Y."/>
            <person name="Kin K."/>
            <person name="Saito T."/>
            <person name="Gibbs R."/>
            <person name="Kuspa A."/>
            <person name="Muzny D."/>
            <person name="Queller D."/>
            <person name="Richards S."/>
            <person name="Strassman J."/>
            <person name="Sucgang R."/>
            <person name="Worley K."/>
            <person name="Schaap P."/>
        </authorList>
    </citation>
    <scope>NUCLEOTIDE SEQUENCE</scope>
    <source>
        <strain evidence="5">QSvi11</strain>
    </source>
</reference>
<organism evidence="5 6">
    <name type="scientific">Polysphondylium violaceum</name>
    <dbReference type="NCBI Taxonomy" id="133409"/>
    <lineage>
        <taxon>Eukaryota</taxon>
        <taxon>Amoebozoa</taxon>
        <taxon>Evosea</taxon>
        <taxon>Eumycetozoa</taxon>
        <taxon>Dictyostelia</taxon>
        <taxon>Dictyosteliales</taxon>
        <taxon>Dictyosteliaceae</taxon>
        <taxon>Polysphondylium</taxon>
    </lineage>
</organism>
<sequence length="405" mass="46703">MGLETDTEELDNNQFRNRYGICKEAFRDLSDALKSTKVGKLSLLVFLYFVKSYKPYTEIGTDLQINERTIRVMVDSVFKALNDINPGFDFKSRLEQYPLILDGNIVYSVVDTWLFPINKPRVGSEKYYSPQLKRHGLKYEIVVDISNGRISWVNGPYGGSLDDLQISRTSLQQQILLPNERILGDEAYEGDVGFFTIGSSSNSGSSNEERIKYTSRKIIDNLFERFREFKVFADPWRGEIERLCRVVNAMFYIISLDLEYYPPKCSFAPLYYNPIQKQWFEIPHELRKQESAESKALPLPLPSPEKPKKEIKALPSPVKPKETTPVKKQTEQQPNQQQSEPSQNINSKEQQQNEKEDSDSDSNSSSNSEEELSDDDYVPYKKKNKRSGKKKHNGVQKKSKVEKSK</sequence>
<dbReference type="OrthoDB" id="6745635at2759"/>
<feature type="domain" description="DDE Tnp4" evidence="4">
    <location>
        <begin position="110"/>
        <end position="251"/>
    </location>
</feature>
<feature type="compositionally biased region" description="Acidic residues" evidence="3">
    <location>
        <begin position="368"/>
        <end position="377"/>
    </location>
</feature>
<feature type="compositionally biased region" description="Basic residues" evidence="3">
    <location>
        <begin position="380"/>
        <end position="398"/>
    </location>
</feature>
<gene>
    <name evidence="5" type="ORF">CYY_002829</name>
</gene>
<dbReference type="GO" id="GO:0046872">
    <property type="term" value="F:metal ion binding"/>
    <property type="evidence" value="ECO:0007669"/>
    <property type="project" value="UniProtKB-KW"/>
</dbReference>
<dbReference type="PANTHER" id="PTHR34500">
    <property type="entry name" value="EXPRESSED PROTEIN"/>
    <property type="match status" value="1"/>
</dbReference>
<feature type="compositionally biased region" description="Basic and acidic residues" evidence="3">
    <location>
        <begin position="319"/>
        <end position="330"/>
    </location>
</feature>
<feature type="region of interest" description="Disordered" evidence="3">
    <location>
        <begin position="291"/>
        <end position="405"/>
    </location>
</feature>